<feature type="region of interest" description="Disordered" evidence="1">
    <location>
        <begin position="94"/>
        <end position="152"/>
    </location>
</feature>
<sequence>MTKPAAGEAEAATTLSVRGSAGEDKTTRQLGRTVRGPAPPTSRLPVLLVPRSSSTEQHPLIFSHPLPLAPAMGAAVFPHSLPEFTALSFILRTGSPKVGNKPQPPRAQLDSARPRAPDPSVPHSGREAEGEDHAPDAPRATDGIELVRLSPL</sequence>
<feature type="region of interest" description="Disordered" evidence="1">
    <location>
        <begin position="1"/>
        <end position="56"/>
    </location>
</feature>
<dbReference type="Proteomes" id="UP001066276">
    <property type="component" value="Chromosome 5"/>
</dbReference>
<evidence type="ECO:0000313" key="2">
    <source>
        <dbReference type="EMBL" id="KAJ1152635.1"/>
    </source>
</evidence>
<proteinExistence type="predicted"/>
<gene>
    <name evidence="2" type="ORF">NDU88_005410</name>
</gene>
<evidence type="ECO:0000256" key="1">
    <source>
        <dbReference type="SAM" id="MobiDB-lite"/>
    </source>
</evidence>
<dbReference type="AlphaFoldDB" id="A0AAV7RM88"/>
<name>A0AAV7RM88_PLEWA</name>
<keyword evidence="3" id="KW-1185">Reference proteome</keyword>
<reference evidence="2" key="1">
    <citation type="journal article" date="2022" name="bioRxiv">
        <title>Sequencing and chromosome-scale assembly of the giantPleurodeles waltlgenome.</title>
        <authorList>
            <person name="Brown T."/>
            <person name="Elewa A."/>
            <person name="Iarovenko S."/>
            <person name="Subramanian E."/>
            <person name="Araus A.J."/>
            <person name="Petzold A."/>
            <person name="Susuki M."/>
            <person name="Suzuki K.-i.T."/>
            <person name="Hayashi T."/>
            <person name="Toyoda A."/>
            <person name="Oliveira C."/>
            <person name="Osipova E."/>
            <person name="Leigh N.D."/>
            <person name="Simon A."/>
            <person name="Yun M.H."/>
        </authorList>
    </citation>
    <scope>NUCLEOTIDE SEQUENCE</scope>
    <source>
        <strain evidence="2">20211129_DDA</strain>
        <tissue evidence="2">Liver</tissue>
    </source>
</reference>
<accession>A0AAV7RM88</accession>
<protein>
    <submittedName>
        <fullName evidence="2">Uncharacterized protein</fullName>
    </submittedName>
</protein>
<comment type="caution">
    <text evidence="2">The sequence shown here is derived from an EMBL/GenBank/DDBJ whole genome shotgun (WGS) entry which is preliminary data.</text>
</comment>
<evidence type="ECO:0000313" key="3">
    <source>
        <dbReference type="Proteomes" id="UP001066276"/>
    </source>
</evidence>
<feature type="compositionally biased region" description="Basic and acidic residues" evidence="1">
    <location>
        <begin position="124"/>
        <end position="136"/>
    </location>
</feature>
<organism evidence="2 3">
    <name type="scientific">Pleurodeles waltl</name>
    <name type="common">Iberian ribbed newt</name>
    <dbReference type="NCBI Taxonomy" id="8319"/>
    <lineage>
        <taxon>Eukaryota</taxon>
        <taxon>Metazoa</taxon>
        <taxon>Chordata</taxon>
        <taxon>Craniata</taxon>
        <taxon>Vertebrata</taxon>
        <taxon>Euteleostomi</taxon>
        <taxon>Amphibia</taxon>
        <taxon>Batrachia</taxon>
        <taxon>Caudata</taxon>
        <taxon>Salamandroidea</taxon>
        <taxon>Salamandridae</taxon>
        <taxon>Pleurodelinae</taxon>
        <taxon>Pleurodeles</taxon>
    </lineage>
</organism>
<dbReference type="EMBL" id="JANPWB010000009">
    <property type="protein sequence ID" value="KAJ1152635.1"/>
    <property type="molecule type" value="Genomic_DNA"/>
</dbReference>